<dbReference type="AlphaFoldDB" id="K0T8P9"/>
<keyword evidence="3" id="KW-1185">Reference proteome</keyword>
<sequence length="94" mass="10139">MVPGGSGRTCTSLLPPVDGKADRGESETLFEGPPPGDPIPIDVSQFDVRDDEPDDKEIREVVRARLKNGRASGASQLCAEDVKGWLQGMEDEED</sequence>
<comment type="caution">
    <text evidence="2">The sequence shown here is derived from an EMBL/GenBank/DDBJ whole genome shotgun (WGS) entry which is preliminary data.</text>
</comment>
<reference evidence="2 3" key="1">
    <citation type="journal article" date="2012" name="Genome Biol.">
        <title>Genome and low-iron response of an oceanic diatom adapted to chronic iron limitation.</title>
        <authorList>
            <person name="Lommer M."/>
            <person name="Specht M."/>
            <person name="Roy A.S."/>
            <person name="Kraemer L."/>
            <person name="Andreson R."/>
            <person name="Gutowska M.A."/>
            <person name="Wolf J."/>
            <person name="Bergner S.V."/>
            <person name="Schilhabel M.B."/>
            <person name="Klostermeier U.C."/>
            <person name="Beiko R.G."/>
            <person name="Rosenstiel P."/>
            <person name="Hippler M."/>
            <person name="Laroche J."/>
        </authorList>
    </citation>
    <scope>NUCLEOTIDE SEQUENCE [LARGE SCALE GENOMIC DNA]</scope>
    <source>
        <strain evidence="2 3">CCMP1005</strain>
    </source>
</reference>
<accession>K0T8P9</accession>
<gene>
    <name evidence="2" type="ORF">THAOC_12127</name>
</gene>
<name>K0T8P9_THAOC</name>
<dbReference type="Proteomes" id="UP000266841">
    <property type="component" value="Unassembled WGS sequence"/>
</dbReference>
<feature type="region of interest" description="Disordered" evidence="1">
    <location>
        <begin position="1"/>
        <end position="54"/>
    </location>
</feature>
<feature type="non-terminal residue" evidence="2">
    <location>
        <position position="94"/>
    </location>
</feature>
<dbReference type="EMBL" id="AGNL01014024">
    <property type="protein sequence ID" value="EJK66902.1"/>
    <property type="molecule type" value="Genomic_DNA"/>
</dbReference>
<evidence type="ECO:0000313" key="2">
    <source>
        <dbReference type="EMBL" id="EJK66902.1"/>
    </source>
</evidence>
<proteinExistence type="predicted"/>
<evidence type="ECO:0000313" key="3">
    <source>
        <dbReference type="Proteomes" id="UP000266841"/>
    </source>
</evidence>
<organism evidence="2 3">
    <name type="scientific">Thalassiosira oceanica</name>
    <name type="common">Marine diatom</name>
    <dbReference type="NCBI Taxonomy" id="159749"/>
    <lineage>
        <taxon>Eukaryota</taxon>
        <taxon>Sar</taxon>
        <taxon>Stramenopiles</taxon>
        <taxon>Ochrophyta</taxon>
        <taxon>Bacillariophyta</taxon>
        <taxon>Coscinodiscophyceae</taxon>
        <taxon>Thalassiosirophycidae</taxon>
        <taxon>Thalassiosirales</taxon>
        <taxon>Thalassiosiraceae</taxon>
        <taxon>Thalassiosira</taxon>
    </lineage>
</organism>
<protein>
    <submittedName>
        <fullName evidence="2">Uncharacterized protein</fullName>
    </submittedName>
</protein>
<evidence type="ECO:0000256" key="1">
    <source>
        <dbReference type="SAM" id="MobiDB-lite"/>
    </source>
</evidence>